<dbReference type="Pfam" id="PF00072">
    <property type="entry name" value="Response_reg"/>
    <property type="match status" value="1"/>
</dbReference>
<dbReference type="PROSITE" id="PS50109">
    <property type="entry name" value="HIS_KIN"/>
    <property type="match status" value="1"/>
</dbReference>
<dbReference type="NCBIfam" id="NF046020">
    <property type="entry name" value="HisKinCckABruc"/>
    <property type="match status" value="1"/>
</dbReference>
<comment type="catalytic activity">
    <reaction evidence="1">
        <text>ATP + protein L-histidine = ADP + protein N-phospho-L-histidine.</text>
        <dbReference type="EC" id="2.7.13.3"/>
    </reaction>
</comment>
<feature type="transmembrane region" description="Helical" evidence="6">
    <location>
        <begin position="46"/>
        <end position="66"/>
    </location>
</feature>
<dbReference type="PANTHER" id="PTHR43065:SF42">
    <property type="entry name" value="TWO-COMPONENT SENSOR PPRA"/>
    <property type="match status" value="1"/>
</dbReference>
<keyword evidence="3 4" id="KW-0597">Phosphoprotein</keyword>
<dbReference type="Gene3D" id="3.30.565.10">
    <property type="entry name" value="Histidine kinase-like ATPase, C-terminal domain"/>
    <property type="match status" value="1"/>
</dbReference>
<name>A0A3L7JB82_9HYPH</name>
<dbReference type="SMART" id="SM00448">
    <property type="entry name" value="REC"/>
    <property type="match status" value="1"/>
</dbReference>
<evidence type="ECO:0000313" key="11">
    <source>
        <dbReference type="Proteomes" id="UP000281094"/>
    </source>
</evidence>
<evidence type="ECO:0000256" key="5">
    <source>
        <dbReference type="SAM" id="MobiDB-lite"/>
    </source>
</evidence>
<proteinExistence type="predicted"/>
<dbReference type="SMART" id="SM00388">
    <property type="entry name" value="HisKA"/>
    <property type="match status" value="1"/>
</dbReference>
<dbReference type="InterPro" id="IPR011006">
    <property type="entry name" value="CheY-like_superfamily"/>
</dbReference>
<keyword evidence="11" id="KW-1185">Reference proteome</keyword>
<dbReference type="CDD" id="cd00082">
    <property type="entry name" value="HisKA"/>
    <property type="match status" value="1"/>
</dbReference>
<dbReference type="InterPro" id="IPR000014">
    <property type="entry name" value="PAS"/>
</dbReference>
<evidence type="ECO:0000259" key="8">
    <source>
        <dbReference type="PROSITE" id="PS50110"/>
    </source>
</evidence>
<dbReference type="AlphaFoldDB" id="A0A3L7JB82"/>
<evidence type="ECO:0000256" key="4">
    <source>
        <dbReference type="PROSITE-ProRule" id="PRU00169"/>
    </source>
</evidence>
<evidence type="ECO:0000256" key="3">
    <source>
        <dbReference type="ARBA" id="ARBA00022553"/>
    </source>
</evidence>
<dbReference type="SUPFAM" id="SSF47384">
    <property type="entry name" value="Homodimeric domain of signal transducing histidine kinase"/>
    <property type="match status" value="1"/>
</dbReference>
<dbReference type="SMART" id="SM00387">
    <property type="entry name" value="HATPase_c"/>
    <property type="match status" value="1"/>
</dbReference>
<dbReference type="InterPro" id="IPR035965">
    <property type="entry name" value="PAS-like_dom_sf"/>
</dbReference>
<evidence type="ECO:0000256" key="6">
    <source>
        <dbReference type="SAM" id="Phobius"/>
    </source>
</evidence>
<evidence type="ECO:0000256" key="2">
    <source>
        <dbReference type="ARBA" id="ARBA00012438"/>
    </source>
</evidence>
<keyword evidence="6" id="KW-0812">Transmembrane</keyword>
<sequence length="893" mass="97136">MDRDSPSGFDPNGRSGEGGVTAKQQAATERFYPTPMIDETMQPGPVARLLIFAAVLTAASVAFFLFREQLEEPVLLAFLGLLAMIGVGYLFATVVGIVKIAPRSASDELSRAFVDTMEHGLIVADGRGRIIYANRAWAALTGAVDAKDIRTPRALLGDEPNAGPTVARLEKVLSDGKSGEGEFRLATAIAAGAEPVPHWYRLRARTFQVPGQRKPASAWQLMDITDERAEQERFFQELQHAIDHLDHAPAGYFSTDTDGRLTYVNATLAEWLGFDLGTFLPGQVSLATIVAGDGMAQIRSVRAPAGNTRDAVLDLDLATVDGAALPVRLMHRVTTNRDGSVSSARTIVLNRTFAHDVTANTGAAEARFTRFFNSTPMAIASVDDSGRIVRTNAPFLSLFAGLVDQAALDRDVSFETVIADDDVPAFRKALELAREGQADIAPLEASMPNASDRQLRCYIHAVVDAGTAEGEEEARREVAIVYAVETTEQKALEQQMLQSQKMQAVGQLAGGIAHDFNNVLTAIIMATDLLLIDHRPTDPSFQDIMNIKQNANRAASLVRQLLAFSRRQTLRPEVLDLTDVMADLRMLLTRLAGTKVNVKVEHGRDLWRVFADLGQFEQVIVNLVVNARDAMPEGGTVTVRTRNISEPESRAFDYRELEPADYVAIEVQDTGTGIAPDVIKKIFEPFFTTKEVGKGTGLGLSMVYGFVKQSGGFIYADSEEGDGTTFRIFLPRYVPAAVADIAESDVPHTAAETPAPAKAEAQSQREDLTGTATVLLVEDEDAVRIGNVRALSTRGYDVHEASTGVEALEIFDELDGQVDIVVSDVVMPEMDGPTLLRELRKRNDTVKFIFVSGYAEEAFAKNLPEDAAFGFLAKPFSLKQLAATVKEMLEKDD</sequence>
<dbReference type="InterPro" id="IPR005467">
    <property type="entry name" value="His_kinase_dom"/>
</dbReference>
<dbReference type="SUPFAM" id="SSF55785">
    <property type="entry name" value="PYP-like sensor domain (PAS domain)"/>
    <property type="match status" value="3"/>
</dbReference>
<dbReference type="PANTHER" id="PTHR43065">
    <property type="entry name" value="SENSOR HISTIDINE KINASE"/>
    <property type="match status" value="1"/>
</dbReference>
<reference evidence="10 11" key="1">
    <citation type="submission" date="2018-10" db="EMBL/GenBank/DDBJ databases">
        <title>Notoacmeibacter sp. M2BS9Y-3-1, whole genome shotgun sequence.</title>
        <authorList>
            <person name="Tuo L."/>
        </authorList>
    </citation>
    <scope>NUCLEOTIDE SEQUENCE [LARGE SCALE GENOMIC DNA]</scope>
    <source>
        <strain evidence="10 11">M2BS9Y-3-1</strain>
    </source>
</reference>
<dbReference type="Proteomes" id="UP000281094">
    <property type="component" value="Unassembled WGS sequence"/>
</dbReference>
<dbReference type="InterPro" id="IPR003661">
    <property type="entry name" value="HisK_dim/P_dom"/>
</dbReference>
<dbReference type="InterPro" id="IPR001789">
    <property type="entry name" value="Sig_transdc_resp-reg_receiver"/>
</dbReference>
<dbReference type="SMART" id="SM00091">
    <property type="entry name" value="PAS"/>
    <property type="match status" value="3"/>
</dbReference>
<comment type="caution">
    <text evidence="10">The sequence shown here is derived from an EMBL/GenBank/DDBJ whole genome shotgun (WGS) entry which is preliminary data.</text>
</comment>
<gene>
    <name evidence="10" type="ORF">D8780_05285</name>
</gene>
<dbReference type="GO" id="GO:0000155">
    <property type="term" value="F:phosphorelay sensor kinase activity"/>
    <property type="evidence" value="ECO:0007669"/>
    <property type="project" value="InterPro"/>
</dbReference>
<dbReference type="InterPro" id="IPR036097">
    <property type="entry name" value="HisK_dim/P_sf"/>
</dbReference>
<evidence type="ECO:0000259" key="9">
    <source>
        <dbReference type="PROSITE" id="PS50112"/>
    </source>
</evidence>
<dbReference type="Gene3D" id="3.30.450.20">
    <property type="entry name" value="PAS domain"/>
    <property type="match status" value="3"/>
</dbReference>
<feature type="region of interest" description="Disordered" evidence="5">
    <location>
        <begin position="1"/>
        <end position="25"/>
    </location>
</feature>
<dbReference type="Pfam" id="PF02518">
    <property type="entry name" value="HATPase_c"/>
    <property type="match status" value="1"/>
</dbReference>
<dbReference type="EC" id="2.7.13.3" evidence="2"/>
<feature type="modified residue" description="4-aspartylphosphate" evidence="4">
    <location>
        <position position="824"/>
    </location>
</feature>
<dbReference type="EMBL" id="RCWN01000001">
    <property type="protein sequence ID" value="RLQ87704.1"/>
    <property type="molecule type" value="Genomic_DNA"/>
</dbReference>
<evidence type="ECO:0000259" key="7">
    <source>
        <dbReference type="PROSITE" id="PS50109"/>
    </source>
</evidence>
<dbReference type="Gene3D" id="3.40.50.2300">
    <property type="match status" value="1"/>
</dbReference>
<feature type="domain" description="Histidine kinase" evidence="7">
    <location>
        <begin position="511"/>
        <end position="734"/>
    </location>
</feature>
<dbReference type="FunFam" id="1.10.287.130:FF:000037">
    <property type="entry name" value="Hybrid sensor histidine kinase/response regulator"/>
    <property type="match status" value="1"/>
</dbReference>
<keyword evidence="6" id="KW-1133">Transmembrane helix</keyword>
<dbReference type="RefSeq" id="WP_121644669.1">
    <property type="nucleotide sequence ID" value="NZ_RCWN01000001.1"/>
</dbReference>
<organism evidence="10 11">
    <name type="scientific">Notoacmeibacter ruber</name>
    <dbReference type="NCBI Taxonomy" id="2670375"/>
    <lineage>
        <taxon>Bacteria</taxon>
        <taxon>Pseudomonadati</taxon>
        <taxon>Pseudomonadota</taxon>
        <taxon>Alphaproteobacteria</taxon>
        <taxon>Hyphomicrobiales</taxon>
        <taxon>Notoacmeibacteraceae</taxon>
        <taxon>Notoacmeibacter</taxon>
    </lineage>
</organism>
<feature type="transmembrane region" description="Helical" evidence="6">
    <location>
        <begin position="73"/>
        <end position="98"/>
    </location>
</feature>
<dbReference type="PROSITE" id="PS50110">
    <property type="entry name" value="RESPONSE_REGULATORY"/>
    <property type="match status" value="1"/>
</dbReference>
<dbReference type="PROSITE" id="PS50112">
    <property type="entry name" value="PAS"/>
    <property type="match status" value="2"/>
</dbReference>
<feature type="domain" description="Response regulatory" evidence="8">
    <location>
        <begin position="773"/>
        <end position="889"/>
    </location>
</feature>
<dbReference type="InterPro" id="IPR036890">
    <property type="entry name" value="HATPase_C_sf"/>
</dbReference>
<dbReference type="InterPro" id="IPR003594">
    <property type="entry name" value="HATPase_dom"/>
</dbReference>
<accession>A0A3L7JB82</accession>
<keyword evidence="6" id="KW-0472">Membrane</keyword>
<feature type="domain" description="PAS" evidence="9">
    <location>
        <begin position="245"/>
        <end position="274"/>
    </location>
</feature>
<dbReference type="PRINTS" id="PR00344">
    <property type="entry name" value="BCTRLSENSOR"/>
</dbReference>
<evidence type="ECO:0000313" key="10">
    <source>
        <dbReference type="EMBL" id="RLQ87704.1"/>
    </source>
</evidence>
<dbReference type="InterPro" id="IPR013656">
    <property type="entry name" value="PAS_4"/>
</dbReference>
<dbReference type="InterPro" id="IPR004358">
    <property type="entry name" value="Sig_transdc_His_kin-like_C"/>
</dbReference>
<dbReference type="SUPFAM" id="SSF55874">
    <property type="entry name" value="ATPase domain of HSP90 chaperone/DNA topoisomerase II/histidine kinase"/>
    <property type="match status" value="1"/>
</dbReference>
<dbReference type="Pfam" id="PF08448">
    <property type="entry name" value="PAS_4"/>
    <property type="match status" value="1"/>
</dbReference>
<dbReference type="Pfam" id="PF00512">
    <property type="entry name" value="HisKA"/>
    <property type="match status" value="1"/>
</dbReference>
<evidence type="ECO:0000256" key="1">
    <source>
        <dbReference type="ARBA" id="ARBA00000085"/>
    </source>
</evidence>
<dbReference type="SUPFAM" id="SSF52172">
    <property type="entry name" value="CheY-like"/>
    <property type="match status" value="1"/>
</dbReference>
<protein>
    <recommendedName>
        <fullName evidence="2">histidine kinase</fullName>
        <ecNumber evidence="2">2.7.13.3</ecNumber>
    </recommendedName>
</protein>
<feature type="domain" description="PAS" evidence="9">
    <location>
        <begin position="106"/>
        <end position="142"/>
    </location>
</feature>
<dbReference type="Gene3D" id="1.10.287.130">
    <property type="match status" value="1"/>
</dbReference>
<dbReference type="Pfam" id="PF13188">
    <property type="entry name" value="PAS_8"/>
    <property type="match status" value="2"/>
</dbReference>